<dbReference type="Proteomes" id="UP000011841">
    <property type="component" value="Chromosome"/>
</dbReference>
<keyword evidence="2" id="KW-1185">Reference proteome</keyword>
<dbReference type="GeneID" id="301821192"/>
<name>M4Z6G7_9BRAD</name>
<dbReference type="eggNOG" id="ENOG5032CDQ">
    <property type="taxonomic scope" value="Bacteria"/>
</dbReference>
<accession>M4Z6G7</accession>
<reference evidence="1 2" key="1">
    <citation type="journal article" date="2013" name="Appl. Environ. Microbiol.">
        <title>Genome analysis suggests that the soil oligotrophic bacterium Agromonas oligotrophica (Bradyrhizobium oligotrophicum) is a nitrogen-fixing symbiont of Aeschynomene indica.</title>
        <authorList>
            <person name="Okubo T."/>
            <person name="Fukushima S."/>
            <person name="Itakura M."/>
            <person name="Oshima K."/>
            <person name="Longtonglang A."/>
            <person name="Teaumroong N."/>
            <person name="Mitsui H."/>
            <person name="Hattori M."/>
            <person name="Hattori R."/>
            <person name="Hattori T."/>
            <person name="Minamisawa K."/>
        </authorList>
    </citation>
    <scope>NUCLEOTIDE SEQUENCE [LARGE SCALE GENOMIC DNA]</scope>
    <source>
        <strain evidence="1 2">S58</strain>
    </source>
</reference>
<protein>
    <submittedName>
        <fullName evidence="1">Uncharacterized protein</fullName>
    </submittedName>
</protein>
<evidence type="ECO:0000313" key="2">
    <source>
        <dbReference type="Proteomes" id="UP000011841"/>
    </source>
</evidence>
<dbReference type="HOGENOM" id="CLU_171847_0_0_5"/>
<dbReference type="KEGG" id="aol:S58_27610"/>
<gene>
    <name evidence="1" type="ORF">S58_27610</name>
</gene>
<sequence length="102" mass="11513">MPSDKPLPRLYVDFNEMLAPDLVLLSRHGAKRDANGEMIHLYEGLVVAIFSDDLDDQGQPDNLVAVGVVERNHDEGWSKHVKWCCRIGPEGIRHESDFKTNS</sequence>
<evidence type="ECO:0000313" key="1">
    <source>
        <dbReference type="EMBL" id="BAM88767.1"/>
    </source>
</evidence>
<dbReference type="AlphaFoldDB" id="M4Z6G7"/>
<proteinExistence type="predicted"/>
<organism evidence="1 2">
    <name type="scientific">Bradyrhizobium oligotrophicum S58</name>
    <dbReference type="NCBI Taxonomy" id="1245469"/>
    <lineage>
        <taxon>Bacteria</taxon>
        <taxon>Pseudomonadati</taxon>
        <taxon>Pseudomonadota</taxon>
        <taxon>Alphaproteobacteria</taxon>
        <taxon>Hyphomicrobiales</taxon>
        <taxon>Nitrobacteraceae</taxon>
        <taxon>Bradyrhizobium</taxon>
    </lineage>
</organism>
<dbReference type="EMBL" id="AP012603">
    <property type="protein sequence ID" value="BAM88767.1"/>
    <property type="molecule type" value="Genomic_DNA"/>
</dbReference>
<dbReference type="RefSeq" id="WP_015665889.1">
    <property type="nucleotide sequence ID" value="NC_020453.1"/>
</dbReference>